<reference evidence="1 2" key="1">
    <citation type="submission" date="2019-03" db="EMBL/GenBank/DDBJ databases">
        <title>First draft genome of Liparis tanakae, snailfish: a comprehensive survey of snailfish specific genes.</title>
        <authorList>
            <person name="Kim W."/>
            <person name="Song I."/>
            <person name="Jeong J.-H."/>
            <person name="Kim D."/>
            <person name="Kim S."/>
            <person name="Ryu S."/>
            <person name="Song J.Y."/>
            <person name="Lee S.K."/>
        </authorList>
    </citation>
    <scope>NUCLEOTIDE SEQUENCE [LARGE SCALE GENOMIC DNA]</scope>
    <source>
        <tissue evidence="1">Muscle</tissue>
    </source>
</reference>
<name>A0A4Z2J547_9TELE</name>
<evidence type="ECO:0000313" key="1">
    <source>
        <dbReference type="EMBL" id="TNN85137.1"/>
    </source>
</evidence>
<dbReference type="EMBL" id="SRLO01000022">
    <property type="protein sequence ID" value="TNN85137.1"/>
    <property type="molecule type" value="Genomic_DNA"/>
</dbReference>
<organism evidence="1 2">
    <name type="scientific">Liparis tanakae</name>
    <name type="common">Tanaka's snailfish</name>
    <dbReference type="NCBI Taxonomy" id="230148"/>
    <lineage>
        <taxon>Eukaryota</taxon>
        <taxon>Metazoa</taxon>
        <taxon>Chordata</taxon>
        <taxon>Craniata</taxon>
        <taxon>Vertebrata</taxon>
        <taxon>Euteleostomi</taxon>
        <taxon>Actinopterygii</taxon>
        <taxon>Neopterygii</taxon>
        <taxon>Teleostei</taxon>
        <taxon>Neoteleostei</taxon>
        <taxon>Acanthomorphata</taxon>
        <taxon>Eupercaria</taxon>
        <taxon>Perciformes</taxon>
        <taxon>Cottioidei</taxon>
        <taxon>Cottales</taxon>
        <taxon>Liparidae</taxon>
        <taxon>Liparis</taxon>
    </lineage>
</organism>
<proteinExistence type="predicted"/>
<sequence>MSDTNTPVSFLVARDHQPDPLWRLPQHVDGFIVSGCTQRVTASHNAQAQARAAFGDVDGGLAAGDDGTGRRVAGQSGRSGRATLTYSGGRILVPDFHPPVPAGRPVGVYSNHEHAHARAVPVPRQAEAQACLAFLQLNHVEDTREAAIALECVL</sequence>
<keyword evidence="2" id="KW-1185">Reference proteome</keyword>
<dbReference type="AlphaFoldDB" id="A0A4Z2J547"/>
<protein>
    <submittedName>
        <fullName evidence="1">Uncharacterized protein</fullName>
    </submittedName>
</protein>
<dbReference type="Proteomes" id="UP000314294">
    <property type="component" value="Unassembled WGS sequence"/>
</dbReference>
<comment type="caution">
    <text evidence="1">The sequence shown here is derived from an EMBL/GenBank/DDBJ whole genome shotgun (WGS) entry which is preliminary data.</text>
</comment>
<accession>A0A4Z2J547</accession>
<evidence type="ECO:0000313" key="2">
    <source>
        <dbReference type="Proteomes" id="UP000314294"/>
    </source>
</evidence>
<gene>
    <name evidence="1" type="ORF">EYF80_004487</name>
</gene>